<dbReference type="EMBL" id="MW000469">
    <property type="protein sequence ID" value="QOL00451.1"/>
    <property type="molecule type" value="Genomic_DNA"/>
</dbReference>
<sequence length="334" mass="38307">MKKRISIVTPLYNEGDNVEELYRRLTLVFDSLADRYDFEVIAVENGSVDDTYAKLRNVHARDPRWKIIHLSRNWLMEGGMTAGLAHARGDAAVIMASDLQDPPELIPRFIEKWEAGYENVYQVINRRPDESAFRKFATRTFYNLINKLSETPVPRNASDFRLVDRRAYEAFNAMSERNRMVRAMWGFLGFRSCGIESERAPRTGGSSKFKYFQVTGFAIRAILSYSYMPLKVIPFFGLACATLSFVLLIAFVVRALFYGVPFDGFGTITALMLMLFGFLFLFMGIFSEYIGMIYTESRRRPAYIIRELHGLSERGSATGLDFQPLLRPSSTLER</sequence>
<dbReference type="Pfam" id="PF00535">
    <property type="entry name" value="Glycos_transf_2"/>
    <property type="match status" value="1"/>
</dbReference>
<feature type="domain" description="Glycosyltransferase 2-like" evidence="2">
    <location>
        <begin position="6"/>
        <end position="169"/>
    </location>
</feature>
<dbReference type="EC" id="2.4.-.-" evidence="3"/>
<proteinExistence type="predicted"/>
<dbReference type="Gene3D" id="3.90.550.10">
    <property type="entry name" value="Spore Coat Polysaccharide Biosynthesis Protein SpsA, Chain A"/>
    <property type="match status" value="1"/>
</dbReference>
<evidence type="ECO:0000313" key="3">
    <source>
        <dbReference type="EMBL" id="QOL00451.1"/>
    </source>
</evidence>
<keyword evidence="1" id="KW-0812">Transmembrane</keyword>
<dbReference type="SUPFAM" id="SSF53448">
    <property type="entry name" value="Nucleotide-diphospho-sugar transferases"/>
    <property type="match status" value="1"/>
</dbReference>
<dbReference type="AlphaFoldDB" id="A0A7L9QCB8"/>
<dbReference type="PANTHER" id="PTHR48090">
    <property type="entry name" value="UNDECAPRENYL-PHOSPHATE 4-DEOXY-4-FORMAMIDO-L-ARABINOSE TRANSFERASE-RELATED"/>
    <property type="match status" value="1"/>
</dbReference>
<keyword evidence="3" id="KW-0808">Transferase</keyword>
<organism evidence="3">
    <name type="scientific">uncultured organism</name>
    <dbReference type="NCBI Taxonomy" id="155900"/>
    <lineage>
        <taxon>unclassified sequences</taxon>
        <taxon>environmental samples</taxon>
    </lineage>
</organism>
<evidence type="ECO:0000259" key="2">
    <source>
        <dbReference type="Pfam" id="PF00535"/>
    </source>
</evidence>
<feature type="transmembrane region" description="Helical" evidence="1">
    <location>
        <begin position="232"/>
        <end position="253"/>
    </location>
</feature>
<name>A0A7L9QCB8_9ZZZZ</name>
<dbReference type="InterPro" id="IPR050256">
    <property type="entry name" value="Glycosyltransferase_2"/>
</dbReference>
<keyword evidence="1" id="KW-0472">Membrane</keyword>
<evidence type="ECO:0000256" key="1">
    <source>
        <dbReference type="SAM" id="Phobius"/>
    </source>
</evidence>
<feature type="transmembrane region" description="Helical" evidence="1">
    <location>
        <begin position="265"/>
        <end position="290"/>
    </location>
</feature>
<reference evidence="3" key="1">
    <citation type="submission" date="2020-09" db="EMBL/GenBank/DDBJ databases">
        <title>A new high-throughput screening method to detect antimicrobial volatiles from metagenomic clone libraries.</title>
        <authorList>
            <person name="Stocker F."/>
            <person name="Obermeier M."/>
            <person name="Resch K."/>
            <person name="Berg G."/>
            <person name="Mueller Bogota C.A."/>
        </authorList>
    </citation>
    <scope>NUCLEOTIDE SEQUENCE</scope>
</reference>
<dbReference type="GO" id="GO:0016757">
    <property type="term" value="F:glycosyltransferase activity"/>
    <property type="evidence" value="ECO:0007669"/>
    <property type="project" value="UniProtKB-KW"/>
</dbReference>
<keyword evidence="1" id="KW-1133">Transmembrane helix</keyword>
<dbReference type="CDD" id="cd04187">
    <property type="entry name" value="DPM1_like_bac"/>
    <property type="match status" value="1"/>
</dbReference>
<dbReference type="PANTHER" id="PTHR48090:SF8">
    <property type="entry name" value="GLYCOSYLTRANSFERASE CSBB-RELATED"/>
    <property type="match status" value="1"/>
</dbReference>
<dbReference type="GO" id="GO:0005886">
    <property type="term" value="C:plasma membrane"/>
    <property type="evidence" value="ECO:0007669"/>
    <property type="project" value="TreeGrafter"/>
</dbReference>
<protein>
    <submittedName>
        <fullName evidence="3">Putative glycosyltransferase</fullName>
        <ecNumber evidence="3">2.4.-.-</ecNumber>
    </submittedName>
</protein>
<accession>A0A7L9QCB8</accession>
<dbReference type="InterPro" id="IPR001173">
    <property type="entry name" value="Glyco_trans_2-like"/>
</dbReference>
<dbReference type="InterPro" id="IPR029044">
    <property type="entry name" value="Nucleotide-diphossugar_trans"/>
</dbReference>
<keyword evidence="3" id="KW-0328">Glycosyltransferase</keyword>